<evidence type="ECO:0000313" key="2">
    <source>
        <dbReference type="Proteomes" id="UP001066276"/>
    </source>
</evidence>
<comment type="caution">
    <text evidence="1">The sequence shown here is derived from an EMBL/GenBank/DDBJ whole genome shotgun (WGS) entry which is preliminary data.</text>
</comment>
<keyword evidence="2" id="KW-1185">Reference proteome</keyword>
<proteinExistence type="predicted"/>
<gene>
    <name evidence="1" type="ORF">NDU88_004608</name>
</gene>
<organism evidence="1 2">
    <name type="scientific">Pleurodeles waltl</name>
    <name type="common">Iberian ribbed newt</name>
    <dbReference type="NCBI Taxonomy" id="8319"/>
    <lineage>
        <taxon>Eukaryota</taxon>
        <taxon>Metazoa</taxon>
        <taxon>Chordata</taxon>
        <taxon>Craniata</taxon>
        <taxon>Vertebrata</taxon>
        <taxon>Euteleostomi</taxon>
        <taxon>Amphibia</taxon>
        <taxon>Batrachia</taxon>
        <taxon>Caudata</taxon>
        <taxon>Salamandroidea</taxon>
        <taxon>Salamandridae</taxon>
        <taxon>Pleurodelinae</taxon>
        <taxon>Pleurodeles</taxon>
    </lineage>
</organism>
<dbReference type="AlphaFoldDB" id="A0AAV7UFP8"/>
<dbReference type="Proteomes" id="UP001066276">
    <property type="component" value="Chromosome 3_1"/>
</dbReference>
<sequence length="90" mass="9309">MRALPDHCRLGGRMLPAVIERGAHIGGCCPSAPRRGVRVPRIISSALFGGCGPVLRPGIPEAACALEGDCSRSVIGAWITVVLPRLATAP</sequence>
<reference evidence="1" key="1">
    <citation type="journal article" date="2022" name="bioRxiv">
        <title>Sequencing and chromosome-scale assembly of the giantPleurodeles waltlgenome.</title>
        <authorList>
            <person name="Brown T."/>
            <person name="Elewa A."/>
            <person name="Iarovenko S."/>
            <person name="Subramanian E."/>
            <person name="Araus A.J."/>
            <person name="Petzold A."/>
            <person name="Susuki M."/>
            <person name="Suzuki K.-i.T."/>
            <person name="Hayashi T."/>
            <person name="Toyoda A."/>
            <person name="Oliveira C."/>
            <person name="Osipova E."/>
            <person name="Leigh N.D."/>
            <person name="Simon A."/>
            <person name="Yun M.H."/>
        </authorList>
    </citation>
    <scope>NUCLEOTIDE SEQUENCE</scope>
    <source>
        <strain evidence="1">20211129_DDA</strain>
        <tissue evidence="1">Liver</tissue>
    </source>
</reference>
<evidence type="ECO:0000313" key="1">
    <source>
        <dbReference type="EMBL" id="KAJ1187840.1"/>
    </source>
</evidence>
<name>A0AAV7UFP8_PLEWA</name>
<accession>A0AAV7UFP8</accession>
<protein>
    <submittedName>
        <fullName evidence="1">Uncharacterized protein</fullName>
    </submittedName>
</protein>
<dbReference type="EMBL" id="JANPWB010000005">
    <property type="protein sequence ID" value="KAJ1187840.1"/>
    <property type="molecule type" value="Genomic_DNA"/>
</dbReference>